<dbReference type="GO" id="GO:0006633">
    <property type="term" value="P:fatty acid biosynthetic process"/>
    <property type="evidence" value="ECO:0007669"/>
    <property type="project" value="TreeGrafter"/>
</dbReference>
<dbReference type="AlphaFoldDB" id="A0A1L9TX56"/>
<dbReference type="OrthoDB" id="6614653at2759"/>
<protein>
    <recommendedName>
        <fullName evidence="2">AMP-dependent synthetase/ligase domain-containing protein</fullName>
    </recommendedName>
</protein>
<dbReference type="InterPro" id="IPR020845">
    <property type="entry name" value="AMP-binding_CS"/>
</dbReference>
<dbReference type="SUPFAM" id="SSF56801">
    <property type="entry name" value="Acetyl-CoA synthetase-like"/>
    <property type="match status" value="2"/>
</dbReference>
<dbReference type="PANTHER" id="PTHR24096">
    <property type="entry name" value="LONG-CHAIN-FATTY-ACID--COA LIGASE"/>
    <property type="match status" value="1"/>
</dbReference>
<dbReference type="GO" id="GO:0031957">
    <property type="term" value="F:very long-chain fatty acid-CoA ligase activity"/>
    <property type="evidence" value="ECO:0007669"/>
    <property type="project" value="TreeGrafter"/>
</dbReference>
<keyword evidence="1" id="KW-0472">Membrane</keyword>
<evidence type="ECO:0000259" key="2">
    <source>
        <dbReference type="Pfam" id="PF00501"/>
    </source>
</evidence>
<dbReference type="Gene3D" id="3.30.300.30">
    <property type="match status" value="1"/>
</dbReference>
<keyword evidence="4" id="KW-1185">Reference proteome</keyword>
<organism evidence="3 4">
    <name type="scientific">Aspergillus sydowii CBS 593.65</name>
    <dbReference type="NCBI Taxonomy" id="1036612"/>
    <lineage>
        <taxon>Eukaryota</taxon>
        <taxon>Fungi</taxon>
        <taxon>Dikarya</taxon>
        <taxon>Ascomycota</taxon>
        <taxon>Pezizomycotina</taxon>
        <taxon>Eurotiomycetes</taxon>
        <taxon>Eurotiomycetidae</taxon>
        <taxon>Eurotiales</taxon>
        <taxon>Aspergillaceae</taxon>
        <taxon>Aspergillus</taxon>
        <taxon>Aspergillus subgen. Nidulantes</taxon>
    </lineage>
</organism>
<dbReference type="Pfam" id="PF00501">
    <property type="entry name" value="AMP-binding"/>
    <property type="match status" value="1"/>
</dbReference>
<feature type="transmembrane region" description="Helical" evidence="1">
    <location>
        <begin position="399"/>
        <end position="420"/>
    </location>
</feature>
<dbReference type="InterPro" id="IPR042099">
    <property type="entry name" value="ANL_N_sf"/>
</dbReference>
<name>A0A1L9TX56_9EURO</name>
<dbReference type="PROSITE" id="PS00455">
    <property type="entry name" value="AMP_BINDING"/>
    <property type="match status" value="1"/>
</dbReference>
<dbReference type="STRING" id="1036612.A0A1L9TX56"/>
<dbReference type="PANTHER" id="PTHR24096:SF267">
    <property type="entry name" value="MALONATE--COA LIGASE ACSF3, MITOCHONDRIAL"/>
    <property type="match status" value="1"/>
</dbReference>
<keyword evidence="1" id="KW-1133">Transmembrane helix</keyword>
<feature type="transmembrane region" description="Helical" evidence="1">
    <location>
        <begin position="95"/>
        <end position="113"/>
    </location>
</feature>
<evidence type="ECO:0000313" key="3">
    <source>
        <dbReference type="EMBL" id="OJJ64006.1"/>
    </source>
</evidence>
<keyword evidence="1" id="KW-0812">Transmembrane</keyword>
<feature type="transmembrane region" description="Helical" evidence="1">
    <location>
        <begin position="233"/>
        <end position="250"/>
    </location>
</feature>
<dbReference type="GeneID" id="63760311"/>
<dbReference type="Proteomes" id="UP000184356">
    <property type="component" value="Unassembled WGS sequence"/>
</dbReference>
<dbReference type="VEuPathDB" id="FungiDB:ASPSYDRAFT_26039"/>
<dbReference type="InterPro" id="IPR045851">
    <property type="entry name" value="AMP-bd_C_sf"/>
</dbReference>
<proteinExistence type="predicted"/>
<dbReference type="Gene3D" id="3.40.50.12780">
    <property type="entry name" value="N-terminal domain of ligase-like"/>
    <property type="match status" value="1"/>
</dbReference>
<evidence type="ECO:0000256" key="1">
    <source>
        <dbReference type="SAM" id="Phobius"/>
    </source>
</evidence>
<dbReference type="RefSeq" id="XP_040707812.1">
    <property type="nucleotide sequence ID" value="XM_040844238.1"/>
</dbReference>
<evidence type="ECO:0000313" key="4">
    <source>
        <dbReference type="Proteomes" id="UP000184356"/>
    </source>
</evidence>
<dbReference type="InterPro" id="IPR000873">
    <property type="entry name" value="AMP-dep_synth/lig_dom"/>
</dbReference>
<dbReference type="EMBL" id="KV878582">
    <property type="protein sequence ID" value="OJJ64006.1"/>
    <property type="molecule type" value="Genomic_DNA"/>
</dbReference>
<accession>A0A1L9TX56</accession>
<feature type="domain" description="AMP-dependent synthetase/ligase" evidence="2">
    <location>
        <begin position="81"/>
        <end position="399"/>
    </location>
</feature>
<reference evidence="4" key="1">
    <citation type="journal article" date="2017" name="Genome Biol.">
        <title>Comparative genomics reveals high biological diversity and specific adaptations in the industrially and medically important fungal genus Aspergillus.</title>
        <authorList>
            <person name="de Vries R.P."/>
            <person name="Riley R."/>
            <person name="Wiebenga A."/>
            <person name="Aguilar-Osorio G."/>
            <person name="Amillis S."/>
            <person name="Uchima C.A."/>
            <person name="Anderluh G."/>
            <person name="Asadollahi M."/>
            <person name="Askin M."/>
            <person name="Barry K."/>
            <person name="Battaglia E."/>
            <person name="Bayram O."/>
            <person name="Benocci T."/>
            <person name="Braus-Stromeyer S.A."/>
            <person name="Caldana C."/>
            <person name="Canovas D."/>
            <person name="Cerqueira G.C."/>
            <person name="Chen F."/>
            <person name="Chen W."/>
            <person name="Choi C."/>
            <person name="Clum A."/>
            <person name="Dos Santos R.A."/>
            <person name="Damasio A.R."/>
            <person name="Diallinas G."/>
            <person name="Emri T."/>
            <person name="Fekete E."/>
            <person name="Flipphi M."/>
            <person name="Freyberg S."/>
            <person name="Gallo A."/>
            <person name="Gournas C."/>
            <person name="Habgood R."/>
            <person name="Hainaut M."/>
            <person name="Harispe M.L."/>
            <person name="Henrissat B."/>
            <person name="Hilden K.S."/>
            <person name="Hope R."/>
            <person name="Hossain A."/>
            <person name="Karabika E."/>
            <person name="Karaffa L."/>
            <person name="Karanyi Z."/>
            <person name="Krasevec N."/>
            <person name="Kuo A."/>
            <person name="Kusch H."/>
            <person name="LaButti K."/>
            <person name="Lagendijk E.L."/>
            <person name="Lapidus A."/>
            <person name="Levasseur A."/>
            <person name="Lindquist E."/>
            <person name="Lipzen A."/>
            <person name="Logrieco A.F."/>
            <person name="MacCabe A."/>
            <person name="Maekelae M.R."/>
            <person name="Malavazi I."/>
            <person name="Melin P."/>
            <person name="Meyer V."/>
            <person name="Mielnichuk N."/>
            <person name="Miskei M."/>
            <person name="Molnar A.P."/>
            <person name="Mule G."/>
            <person name="Ngan C.Y."/>
            <person name="Orejas M."/>
            <person name="Orosz E."/>
            <person name="Ouedraogo J.P."/>
            <person name="Overkamp K.M."/>
            <person name="Park H.-S."/>
            <person name="Perrone G."/>
            <person name="Piumi F."/>
            <person name="Punt P.J."/>
            <person name="Ram A.F."/>
            <person name="Ramon A."/>
            <person name="Rauscher S."/>
            <person name="Record E."/>
            <person name="Riano-Pachon D.M."/>
            <person name="Robert V."/>
            <person name="Roehrig J."/>
            <person name="Ruller R."/>
            <person name="Salamov A."/>
            <person name="Salih N.S."/>
            <person name="Samson R.A."/>
            <person name="Sandor E."/>
            <person name="Sanguinetti M."/>
            <person name="Schuetze T."/>
            <person name="Sepcic K."/>
            <person name="Shelest E."/>
            <person name="Sherlock G."/>
            <person name="Sophianopoulou V."/>
            <person name="Squina F.M."/>
            <person name="Sun H."/>
            <person name="Susca A."/>
            <person name="Todd R.B."/>
            <person name="Tsang A."/>
            <person name="Unkles S.E."/>
            <person name="van de Wiele N."/>
            <person name="van Rossen-Uffink D."/>
            <person name="Oliveira J.V."/>
            <person name="Vesth T.C."/>
            <person name="Visser J."/>
            <person name="Yu J.-H."/>
            <person name="Zhou M."/>
            <person name="Andersen M.R."/>
            <person name="Archer D.B."/>
            <person name="Baker S.E."/>
            <person name="Benoit I."/>
            <person name="Brakhage A.A."/>
            <person name="Braus G.H."/>
            <person name="Fischer R."/>
            <person name="Frisvad J.C."/>
            <person name="Goldman G.H."/>
            <person name="Houbraken J."/>
            <person name="Oakley B."/>
            <person name="Pocsi I."/>
            <person name="Scazzocchio C."/>
            <person name="Seiboth B."/>
            <person name="vanKuyk P.A."/>
            <person name="Wortman J."/>
            <person name="Dyer P.S."/>
            <person name="Grigoriev I.V."/>
        </authorList>
    </citation>
    <scope>NUCLEOTIDE SEQUENCE [LARGE SCALE GENOMIC DNA]</scope>
    <source>
        <strain evidence="4">CBS 593.65</strain>
    </source>
</reference>
<gene>
    <name evidence="3" type="ORF">ASPSYDRAFT_26039</name>
</gene>
<sequence length="626" mass="69668">MTIPIRYEIPRPCVLFPDDPFFSQLLAAAKRCGKSTIIHEQADGITADYNQLLHDVHAVRMLIHLRLSPGLFDENGILRDEGMCMGILAQGNYKFLVACIAILAIGGAVIPLTPEILPEEATYVLSESNAVAVLVDPSKAELMEIIQTQARVSNMESLDEVIQIEISREPLRYPLAVGTDSRLRVSNDRPALLLLTSGTSGPPKMVVHTRRFFYAQPELCGDSTDVFLFHRPVFWHGGIRILITIVLAGVRTEILGYRSAADVIWERLRQGDITMMCLQVSLLTKMMKEYEEKLCHLPAGEVQVYHYMMSKIRHIQCSGCLVPVPLKKFWRRLLTGASLNSVYAATELGTACLGFDIDCAEAAEFPFTIGKPLPGISVKLSGRDHGELLIKSPTLFAGYVTYCAVSLFIFLFLFCLWPGILTSVLRYLNDPQATKDSIDEEGFFRTGDVVNRGSDGTFFIEGRAKTDYIRYRGLKVPILEVTACLLDQPFISDAYVVPVMDASSGGTVVSAVLRLRNNLIPVELQEGKTKDPSCKTKDLTLTLPALRAHLSPCLEEYKLPTLLRILNDEEDVPRTRSGKPMPTEIARKYFPQPIEGSLKGLPEEVQVCRETVRKNPAAWDWGALGY</sequence>